<reference evidence="1" key="1">
    <citation type="submission" date="2022-12" db="EMBL/GenBank/DDBJ databases">
        <authorList>
            <person name="Webb A."/>
        </authorList>
    </citation>
    <scope>NUCLEOTIDE SEQUENCE</scope>
    <source>
        <strain evidence="1">Pf2</strain>
    </source>
</reference>
<comment type="caution">
    <text evidence="1">The sequence shown here is derived from an EMBL/GenBank/DDBJ whole genome shotgun (WGS) entry which is preliminary data.</text>
</comment>
<evidence type="ECO:0000313" key="1">
    <source>
        <dbReference type="EMBL" id="CAI5708384.1"/>
    </source>
</evidence>
<name>A0AAV0SXK2_9STRA</name>
<protein>
    <submittedName>
        <fullName evidence="1">Uncharacterized protein</fullName>
    </submittedName>
</protein>
<dbReference type="AlphaFoldDB" id="A0AAV0SXK2"/>
<dbReference type="EMBL" id="CANTFK010000182">
    <property type="protein sequence ID" value="CAI5708384.1"/>
    <property type="molecule type" value="Genomic_DNA"/>
</dbReference>
<gene>
    <name evidence="1" type="ORF">PFR002_LOCUS1828</name>
</gene>
<proteinExistence type="predicted"/>
<dbReference type="Proteomes" id="UP001159659">
    <property type="component" value="Unassembled WGS sequence"/>
</dbReference>
<evidence type="ECO:0000313" key="2">
    <source>
        <dbReference type="Proteomes" id="UP001159659"/>
    </source>
</evidence>
<sequence>MAEEWLYWPTSQGGLGLPETSSFSHAVQLCSLRDAMREVDATHVVPRWFAAAFQLFSAPLRYGGQEFDLLYAPIPGGLTLSKHWMDIGPFWIDPLRAWHSLVVRHCTLSDFDWAIVELPYWQNHFLRANAARRITGPASINAFQFIAAGYTRAQDFVDRHGAYPTATVCKSVLDPAHFTVRAQWSGAAGHFSRQVAAFLGLDLDASPLLAPRLQELSLRLLTGGFSVPSFFLRAVTTDSTVCFTLGLPYHDRRILLSEF</sequence>
<organism evidence="1 2">
    <name type="scientific">Peronospora farinosa</name>
    <dbReference type="NCBI Taxonomy" id="134698"/>
    <lineage>
        <taxon>Eukaryota</taxon>
        <taxon>Sar</taxon>
        <taxon>Stramenopiles</taxon>
        <taxon>Oomycota</taxon>
        <taxon>Peronosporomycetes</taxon>
        <taxon>Peronosporales</taxon>
        <taxon>Peronosporaceae</taxon>
        <taxon>Peronospora</taxon>
    </lineage>
</organism>
<accession>A0AAV0SXK2</accession>